<gene>
    <name evidence="1" type="ORF">LTR09_012734</name>
</gene>
<dbReference type="Proteomes" id="UP001271007">
    <property type="component" value="Unassembled WGS sequence"/>
</dbReference>
<dbReference type="EMBL" id="JAWDJX010000162">
    <property type="protein sequence ID" value="KAK3045722.1"/>
    <property type="molecule type" value="Genomic_DNA"/>
</dbReference>
<keyword evidence="2" id="KW-1185">Reference proteome</keyword>
<organism evidence="1 2">
    <name type="scientific">Extremus antarcticus</name>
    <dbReference type="NCBI Taxonomy" id="702011"/>
    <lineage>
        <taxon>Eukaryota</taxon>
        <taxon>Fungi</taxon>
        <taxon>Dikarya</taxon>
        <taxon>Ascomycota</taxon>
        <taxon>Pezizomycotina</taxon>
        <taxon>Dothideomycetes</taxon>
        <taxon>Dothideomycetidae</taxon>
        <taxon>Mycosphaerellales</taxon>
        <taxon>Extremaceae</taxon>
        <taxon>Extremus</taxon>
    </lineage>
</organism>
<accession>A0AAJ0G917</accession>
<evidence type="ECO:0000313" key="1">
    <source>
        <dbReference type="EMBL" id="KAK3045722.1"/>
    </source>
</evidence>
<sequence>MPFTTPTFDILGVAESSAMSSTTADMTFVVQNSGRTTAAIGQAAEAMGEYPSVNEMYGIGAT</sequence>
<protein>
    <submittedName>
        <fullName evidence="1">Uncharacterized protein</fullName>
    </submittedName>
</protein>
<reference evidence="1" key="1">
    <citation type="submission" date="2023-04" db="EMBL/GenBank/DDBJ databases">
        <title>Black Yeasts Isolated from many extreme environments.</title>
        <authorList>
            <person name="Coleine C."/>
            <person name="Stajich J.E."/>
            <person name="Selbmann L."/>
        </authorList>
    </citation>
    <scope>NUCLEOTIDE SEQUENCE</scope>
    <source>
        <strain evidence="1">CCFEE 5312</strain>
    </source>
</reference>
<evidence type="ECO:0000313" key="2">
    <source>
        <dbReference type="Proteomes" id="UP001271007"/>
    </source>
</evidence>
<name>A0AAJ0G917_9PEZI</name>
<proteinExistence type="predicted"/>
<dbReference type="AlphaFoldDB" id="A0AAJ0G917"/>
<comment type="caution">
    <text evidence="1">The sequence shown here is derived from an EMBL/GenBank/DDBJ whole genome shotgun (WGS) entry which is preliminary data.</text>
</comment>